<dbReference type="RefSeq" id="WP_087142023.1">
    <property type="nucleotide sequence ID" value="NZ_FUKI01000002.1"/>
</dbReference>
<evidence type="ECO:0000313" key="8">
    <source>
        <dbReference type="Proteomes" id="UP000195667"/>
    </source>
</evidence>
<evidence type="ECO:0000256" key="4">
    <source>
        <dbReference type="ARBA" id="ARBA00023306"/>
    </source>
</evidence>
<comment type="function">
    <text evidence="5 6">Prevents the cell division inhibition by proteins MinC and MinD at internal division sites while permitting inhibition at polar sites. This ensures cell division at the proper site by restricting the formation of a division septum at the midpoint of the long axis of the cell.</text>
</comment>
<dbReference type="GO" id="GO:0032955">
    <property type="term" value="P:regulation of division septum assembly"/>
    <property type="evidence" value="ECO:0007669"/>
    <property type="project" value="InterPro"/>
</dbReference>
<evidence type="ECO:0000256" key="1">
    <source>
        <dbReference type="ARBA" id="ARBA00008168"/>
    </source>
</evidence>
<evidence type="ECO:0000313" key="7">
    <source>
        <dbReference type="EMBL" id="SJM89186.1"/>
    </source>
</evidence>
<dbReference type="InterPro" id="IPR036707">
    <property type="entry name" value="MinE_sf"/>
</dbReference>
<dbReference type="FunFam" id="3.30.1070.10:FF:000001">
    <property type="entry name" value="Cell division topological specificity factor"/>
    <property type="match status" value="1"/>
</dbReference>
<dbReference type="Proteomes" id="UP000195667">
    <property type="component" value="Unassembled WGS sequence"/>
</dbReference>
<proteinExistence type="inferred from homology"/>
<dbReference type="AlphaFoldDB" id="A0A1R4GYW4"/>
<evidence type="ECO:0000256" key="2">
    <source>
        <dbReference type="ARBA" id="ARBA00020112"/>
    </source>
</evidence>
<evidence type="ECO:0000256" key="3">
    <source>
        <dbReference type="ARBA" id="ARBA00022618"/>
    </source>
</evidence>
<keyword evidence="4 6" id="KW-0131">Cell cycle</keyword>
<organism evidence="7 8">
    <name type="scientific">Crenothrix polyspora</name>
    <dbReference type="NCBI Taxonomy" id="360316"/>
    <lineage>
        <taxon>Bacteria</taxon>
        <taxon>Pseudomonadati</taxon>
        <taxon>Pseudomonadota</taxon>
        <taxon>Gammaproteobacteria</taxon>
        <taxon>Methylococcales</taxon>
        <taxon>Crenotrichaceae</taxon>
        <taxon>Crenothrix</taxon>
    </lineage>
</organism>
<accession>A0A1R4GYW4</accession>
<dbReference type="NCBIfam" id="NF001422">
    <property type="entry name" value="PRK00296.1"/>
    <property type="match status" value="1"/>
</dbReference>
<protein>
    <recommendedName>
        <fullName evidence="2 6">Cell division topological specificity factor</fullName>
    </recommendedName>
</protein>
<comment type="similarity">
    <text evidence="1 6">Belongs to the MinE family.</text>
</comment>
<evidence type="ECO:0000256" key="6">
    <source>
        <dbReference type="HAMAP-Rule" id="MF_00262"/>
    </source>
</evidence>
<evidence type="ECO:0000256" key="5">
    <source>
        <dbReference type="ARBA" id="ARBA00025265"/>
    </source>
</evidence>
<dbReference type="Pfam" id="PF03776">
    <property type="entry name" value="MinE"/>
    <property type="match status" value="1"/>
</dbReference>
<sequence length="95" mass="10998">MSLLDYFKTSKTSSASLAKERLQILVAHERTSKNQPSYLPELQDELLNVVRKYTNVTQDAIFINFEQDEHQETLELNIMLPDDNDKKKTKSILGK</sequence>
<gene>
    <name evidence="6 7" type="primary">minE</name>
    <name evidence="7" type="ORF">CRENPOLYSF1_100059</name>
</gene>
<dbReference type="SUPFAM" id="SSF55229">
    <property type="entry name" value="Cell division protein MinE topological specificity domain"/>
    <property type="match status" value="1"/>
</dbReference>
<keyword evidence="3 6" id="KW-0132">Cell division</keyword>
<dbReference type="InterPro" id="IPR005527">
    <property type="entry name" value="MinE"/>
</dbReference>
<dbReference type="NCBIfam" id="TIGR01215">
    <property type="entry name" value="minE"/>
    <property type="match status" value="1"/>
</dbReference>
<dbReference type="GO" id="GO:0042802">
    <property type="term" value="F:identical protein binding"/>
    <property type="evidence" value="ECO:0007669"/>
    <property type="project" value="UniProtKB-ARBA"/>
</dbReference>
<dbReference type="HAMAP" id="MF_00262">
    <property type="entry name" value="MinE"/>
    <property type="match status" value="1"/>
</dbReference>
<dbReference type="OrthoDB" id="9802655at2"/>
<keyword evidence="8" id="KW-1185">Reference proteome</keyword>
<name>A0A1R4GYW4_9GAMM</name>
<reference evidence="8" key="1">
    <citation type="submission" date="2017-02" db="EMBL/GenBank/DDBJ databases">
        <authorList>
            <person name="Daims H."/>
        </authorList>
    </citation>
    <scope>NUCLEOTIDE SEQUENCE [LARGE SCALE GENOMIC DNA]</scope>
</reference>
<dbReference type="GO" id="GO:0051301">
    <property type="term" value="P:cell division"/>
    <property type="evidence" value="ECO:0007669"/>
    <property type="project" value="UniProtKB-KW"/>
</dbReference>
<dbReference type="Gene3D" id="3.30.1070.10">
    <property type="entry name" value="Cell division topological specificity factor MinE"/>
    <property type="match status" value="1"/>
</dbReference>
<dbReference type="EMBL" id="FUKI01000002">
    <property type="protein sequence ID" value="SJM89186.1"/>
    <property type="molecule type" value="Genomic_DNA"/>
</dbReference>